<gene>
    <name evidence="2" type="ORF">EUA03_00200</name>
</gene>
<evidence type="ECO:0000313" key="3">
    <source>
        <dbReference type="Proteomes" id="UP000294929"/>
    </source>
</evidence>
<accession>A0A4R5WPP2</accession>
<feature type="transmembrane region" description="Helical" evidence="1">
    <location>
        <begin position="70"/>
        <end position="90"/>
    </location>
</feature>
<evidence type="ECO:0000256" key="1">
    <source>
        <dbReference type="SAM" id="Phobius"/>
    </source>
</evidence>
<comment type="caution">
    <text evidence="2">The sequence shown here is derived from an EMBL/GenBank/DDBJ whole genome shotgun (WGS) entry which is preliminary data.</text>
</comment>
<proteinExistence type="predicted"/>
<dbReference type="EMBL" id="SDLO01000001">
    <property type="protein sequence ID" value="TDK93577.1"/>
    <property type="molecule type" value="Genomic_DNA"/>
</dbReference>
<keyword evidence="1" id="KW-1133">Transmembrane helix</keyword>
<sequence length="192" mass="19680">MSTAMTATLPNLEYSSDPASGSLHGLPTMPFGALAWSLAESGDAEEPLAPNLIPAAPLASTRPPKSTRSALVAVVFGGVTVAAALGAILLGGSDEPSTPLAVVDHTRSTPYVAPAAAPMPTANHVAGPAPAPVAGVVSAPVVVPPKAVVPPQPVAAPPIAEAPKPTQRRPHWDWLRRIWQHHDQQDGQGQKR</sequence>
<keyword evidence="1" id="KW-0812">Transmembrane</keyword>
<dbReference type="Proteomes" id="UP000294929">
    <property type="component" value="Unassembled WGS sequence"/>
</dbReference>
<evidence type="ECO:0000313" key="2">
    <source>
        <dbReference type="EMBL" id="TDK93577.1"/>
    </source>
</evidence>
<dbReference type="AlphaFoldDB" id="A0A4R5WPP2"/>
<keyword evidence="1" id="KW-0472">Membrane</keyword>
<protein>
    <submittedName>
        <fullName evidence="2">Uncharacterized protein</fullName>
    </submittedName>
</protein>
<organism evidence="2 3">
    <name type="scientific">Mycolicibacterium mucogenicum</name>
    <name type="common">Mycobacterium mucogenicum</name>
    <dbReference type="NCBI Taxonomy" id="56689"/>
    <lineage>
        <taxon>Bacteria</taxon>
        <taxon>Bacillati</taxon>
        <taxon>Actinomycetota</taxon>
        <taxon>Actinomycetes</taxon>
        <taxon>Mycobacteriales</taxon>
        <taxon>Mycobacteriaceae</taxon>
        <taxon>Mycolicibacterium</taxon>
    </lineage>
</organism>
<name>A0A4R5WPP2_MYCMU</name>
<reference evidence="2 3" key="1">
    <citation type="submission" date="2019-01" db="EMBL/GenBank/DDBJ databases">
        <title>High-quality-draft genome sequences of five non-tuberculosis mycobacteriaceae isolated from a nosocomial environment.</title>
        <authorList>
            <person name="Tiago I."/>
            <person name="Alarico S."/>
            <person name="Pereira S.G."/>
            <person name="Coelho C."/>
            <person name="Maranha A."/>
            <person name="Empadinhas N."/>
        </authorList>
    </citation>
    <scope>NUCLEOTIDE SEQUENCE [LARGE SCALE GENOMIC DNA]</scope>
    <source>
        <strain evidence="2 3">24AIII</strain>
    </source>
</reference>
<dbReference type="RefSeq" id="WP_073696976.1">
    <property type="nucleotide sequence ID" value="NZ_SDLO01000001.1"/>
</dbReference>